<evidence type="ECO:0000313" key="2">
    <source>
        <dbReference type="EMBL" id="XCJ79256.1"/>
    </source>
</evidence>
<gene>
    <name evidence="2" type="ORF">ABV408_17715</name>
</gene>
<dbReference type="EMBL" id="CP159578">
    <property type="protein sequence ID" value="XCJ79256.1"/>
    <property type="molecule type" value="Genomic_DNA"/>
</dbReference>
<keyword evidence="1" id="KW-0812">Transmembrane</keyword>
<sequence length="93" mass="9704">MPRRQTFGWVWRVPFATTVSLIAAAATGDQLTRGLVGYEPLERLYAGLFGALAVGLLLLVAELLAPDADAMAGRLGVALLLLGLALGLLTGAR</sequence>
<keyword evidence="1" id="KW-1133">Transmembrane helix</keyword>
<feature type="transmembrane region" description="Helical" evidence="1">
    <location>
        <begin position="72"/>
        <end position="92"/>
    </location>
</feature>
<evidence type="ECO:0000256" key="1">
    <source>
        <dbReference type="SAM" id="Phobius"/>
    </source>
</evidence>
<feature type="transmembrane region" description="Helical" evidence="1">
    <location>
        <begin position="44"/>
        <end position="65"/>
    </location>
</feature>
<reference evidence="2" key="1">
    <citation type="submission" date="2024-06" db="EMBL/GenBank/DDBJ databases">
        <title>Complete genome of Salinicola endophyticus HNIBRBA4755.</title>
        <authorList>
            <person name="Shin S.Y."/>
            <person name="Kang H."/>
            <person name="Song J."/>
        </authorList>
    </citation>
    <scope>NUCLEOTIDE SEQUENCE</scope>
    <source>
        <strain evidence="2">HNIBRBA4755</strain>
    </source>
</reference>
<dbReference type="AlphaFoldDB" id="A0AB74U5U0"/>
<accession>A0AB74U5U0</accession>
<proteinExistence type="predicted"/>
<dbReference type="RefSeq" id="WP_353980198.1">
    <property type="nucleotide sequence ID" value="NZ_CP159578.1"/>
</dbReference>
<keyword evidence="1" id="KW-0472">Membrane</keyword>
<organism evidence="2">
    <name type="scientific">Salinicola endophyticus</name>
    <dbReference type="NCBI Taxonomy" id="1949083"/>
    <lineage>
        <taxon>Bacteria</taxon>
        <taxon>Pseudomonadati</taxon>
        <taxon>Pseudomonadota</taxon>
        <taxon>Gammaproteobacteria</taxon>
        <taxon>Oceanospirillales</taxon>
        <taxon>Halomonadaceae</taxon>
        <taxon>Salinicola</taxon>
    </lineage>
</organism>
<name>A0AB74U5U0_9GAMM</name>
<protein>
    <submittedName>
        <fullName evidence="2">Uncharacterized protein</fullName>
    </submittedName>
</protein>